<accession>A0A8T2XCL3</accession>
<dbReference type="Proteomes" id="UP000807159">
    <property type="component" value="Chromosome 13"/>
</dbReference>
<gene>
    <name evidence="1" type="ORF">H0E87_023444</name>
</gene>
<dbReference type="EMBL" id="JACEGQ020000013">
    <property type="protein sequence ID" value="KAH8491289.1"/>
    <property type="molecule type" value="Genomic_DNA"/>
</dbReference>
<proteinExistence type="predicted"/>
<dbReference type="AlphaFoldDB" id="A0A8T2XCL3"/>
<comment type="caution">
    <text evidence="1">The sequence shown here is derived from an EMBL/GenBank/DDBJ whole genome shotgun (WGS) entry which is preliminary data.</text>
</comment>
<name>A0A8T2XCL3_POPDE</name>
<evidence type="ECO:0000313" key="2">
    <source>
        <dbReference type="Proteomes" id="UP000807159"/>
    </source>
</evidence>
<evidence type="ECO:0000313" key="1">
    <source>
        <dbReference type="EMBL" id="KAH8491289.1"/>
    </source>
</evidence>
<reference evidence="1" key="1">
    <citation type="journal article" date="2021" name="J. Hered.">
        <title>Genome Assembly of Salicaceae Populus deltoides (Eastern Cottonwood) I-69 Based on Nanopore Sequencing and Hi-C Technologies.</title>
        <authorList>
            <person name="Bai S."/>
            <person name="Wu H."/>
            <person name="Zhang J."/>
            <person name="Pan Z."/>
            <person name="Zhao W."/>
            <person name="Li Z."/>
            <person name="Tong C."/>
        </authorList>
    </citation>
    <scope>NUCLEOTIDE SEQUENCE</scope>
    <source>
        <tissue evidence="1">Leaf</tissue>
    </source>
</reference>
<keyword evidence="2" id="KW-1185">Reference proteome</keyword>
<sequence length="117" mass="13074">MTNLEQFPNQVIDDGAKNWPSCDGFNKGLQSHHEQNKEEDYIGNENEDTFSLFLDSLINENVFVNQQQQQQLQQPEIIGPSGEPMISSSQAIHHSSISEAEVAYSTAAFGEKDGVFK</sequence>
<organism evidence="1 2">
    <name type="scientific">Populus deltoides</name>
    <name type="common">Eastern poplar</name>
    <name type="synonym">Eastern cottonwood</name>
    <dbReference type="NCBI Taxonomy" id="3696"/>
    <lineage>
        <taxon>Eukaryota</taxon>
        <taxon>Viridiplantae</taxon>
        <taxon>Streptophyta</taxon>
        <taxon>Embryophyta</taxon>
        <taxon>Tracheophyta</taxon>
        <taxon>Spermatophyta</taxon>
        <taxon>Magnoliopsida</taxon>
        <taxon>eudicotyledons</taxon>
        <taxon>Gunneridae</taxon>
        <taxon>Pentapetalae</taxon>
        <taxon>rosids</taxon>
        <taxon>fabids</taxon>
        <taxon>Malpighiales</taxon>
        <taxon>Salicaceae</taxon>
        <taxon>Saliceae</taxon>
        <taxon>Populus</taxon>
    </lineage>
</organism>
<protein>
    <submittedName>
        <fullName evidence="1">Uncharacterized protein</fullName>
    </submittedName>
</protein>